<evidence type="ECO:0000256" key="2">
    <source>
        <dbReference type="ARBA" id="ARBA00022741"/>
    </source>
</evidence>
<dbReference type="InterPro" id="IPR027417">
    <property type="entry name" value="P-loop_NTPase"/>
</dbReference>
<keyword evidence="2" id="KW-0547">Nucleotide-binding</keyword>
<name>A0A366H3A2_9BACT</name>
<comment type="caution">
    <text evidence="5">The sequence shown here is derived from an EMBL/GenBank/DDBJ whole genome shotgun (WGS) entry which is preliminary data.</text>
</comment>
<dbReference type="PANTHER" id="PTHR24220">
    <property type="entry name" value="IMPORT ATP-BINDING PROTEIN"/>
    <property type="match status" value="1"/>
</dbReference>
<dbReference type="GO" id="GO:0005886">
    <property type="term" value="C:plasma membrane"/>
    <property type="evidence" value="ECO:0007669"/>
    <property type="project" value="TreeGrafter"/>
</dbReference>
<dbReference type="Pfam" id="PF00005">
    <property type="entry name" value="ABC_tran"/>
    <property type="match status" value="1"/>
</dbReference>
<gene>
    <name evidence="5" type="ORF">DES53_11711</name>
</gene>
<dbReference type="OrthoDB" id="9786950at2"/>
<evidence type="ECO:0000256" key="3">
    <source>
        <dbReference type="ARBA" id="ARBA00022840"/>
    </source>
</evidence>
<sequence length="216" mass="23861">MLHARDLKFAYASGGFRLRVPELRVAEGETVALSGPSGTGKTTLLKLLAGILPIQEGALTLQSQDVTKAIPSARRALRRQQMGLVFQDFALLDYLTVRDNVLLPLRLAGELTPAHEERAHELIERLDLKSHWMHLAGELSQGERQRVAVARALVHEPRLVLADEPTSALDPRRSAVVMDLLIYHVKTKQAALIMVSHDAALMATLDRTVNVEAWTS</sequence>
<keyword evidence="6" id="KW-1185">Reference proteome</keyword>
<dbReference type="PROSITE" id="PS50893">
    <property type="entry name" value="ABC_TRANSPORTER_2"/>
    <property type="match status" value="1"/>
</dbReference>
<evidence type="ECO:0000313" key="5">
    <source>
        <dbReference type="EMBL" id="RBP36322.1"/>
    </source>
</evidence>
<dbReference type="RefSeq" id="WP_113961920.1">
    <property type="nucleotide sequence ID" value="NZ_QNRR01000017.1"/>
</dbReference>
<organism evidence="5 6">
    <name type="scientific">Roseimicrobium gellanilyticum</name>
    <dbReference type="NCBI Taxonomy" id="748857"/>
    <lineage>
        <taxon>Bacteria</taxon>
        <taxon>Pseudomonadati</taxon>
        <taxon>Verrucomicrobiota</taxon>
        <taxon>Verrucomicrobiia</taxon>
        <taxon>Verrucomicrobiales</taxon>
        <taxon>Verrucomicrobiaceae</taxon>
        <taxon>Roseimicrobium</taxon>
    </lineage>
</organism>
<evidence type="ECO:0000313" key="6">
    <source>
        <dbReference type="Proteomes" id="UP000253426"/>
    </source>
</evidence>
<reference evidence="5 6" key="1">
    <citation type="submission" date="2018-06" db="EMBL/GenBank/DDBJ databases">
        <title>Genomic Encyclopedia of Type Strains, Phase IV (KMG-IV): sequencing the most valuable type-strain genomes for metagenomic binning, comparative biology and taxonomic classification.</title>
        <authorList>
            <person name="Goeker M."/>
        </authorList>
    </citation>
    <scope>NUCLEOTIDE SEQUENCE [LARGE SCALE GENOMIC DNA]</scope>
    <source>
        <strain evidence="5 6">DSM 25532</strain>
    </source>
</reference>
<dbReference type="PROSITE" id="PS00211">
    <property type="entry name" value="ABC_TRANSPORTER_1"/>
    <property type="match status" value="1"/>
</dbReference>
<dbReference type="Proteomes" id="UP000253426">
    <property type="component" value="Unassembled WGS sequence"/>
</dbReference>
<keyword evidence="1" id="KW-0813">Transport</keyword>
<dbReference type="GO" id="GO:0016887">
    <property type="term" value="F:ATP hydrolysis activity"/>
    <property type="evidence" value="ECO:0007669"/>
    <property type="project" value="InterPro"/>
</dbReference>
<dbReference type="AlphaFoldDB" id="A0A366H3A2"/>
<evidence type="ECO:0000259" key="4">
    <source>
        <dbReference type="PROSITE" id="PS50893"/>
    </source>
</evidence>
<proteinExistence type="predicted"/>
<dbReference type="InterPro" id="IPR003593">
    <property type="entry name" value="AAA+_ATPase"/>
</dbReference>
<dbReference type="CDD" id="cd03255">
    <property type="entry name" value="ABC_MJ0796_LolCDE_FtsE"/>
    <property type="match status" value="1"/>
</dbReference>
<dbReference type="SUPFAM" id="SSF52540">
    <property type="entry name" value="P-loop containing nucleoside triphosphate hydrolases"/>
    <property type="match status" value="1"/>
</dbReference>
<dbReference type="InterPro" id="IPR015854">
    <property type="entry name" value="ABC_transpr_LolD-like"/>
</dbReference>
<accession>A0A366H3A2</accession>
<dbReference type="EMBL" id="QNRR01000017">
    <property type="protein sequence ID" value="RBP36322.1"/>
    <property type="molecule type" value="Genomic_DNA"/>
</dbReference>
<dbReference type="SMART" id="SM00382">
    <property type="entry name" value="AAA"/>
    <property type="match status" value="1"/>
</dbReference>
<protein>
    <submittedName>
        <fullName evidence="5">Putative ABC transport system ATP-binding protein</fullName>
    </submittedName>
</protein>
<dbReference type="GO" id="GO:0005524">
    <property type="term" value="F:ATP binding"/>
    <property type="evidence" value="ECO:0007669"/>
    <property type="project" value="UniProtKB-KW"/>
</dbReference>
<keyword evidence="3 5" id="KW-0067">ATP-binding</keyword>
<dbReference type="InterPro" id="IPR003439">
    <property type="entry name" value="ABC_transporter-like_ATP-bd"/>
</dbReference>
<dbReference type="InterPro" id="IPR017871">
    <property type="entry name" value="ABC_transporter-like_CS"/>
</dbReference>
<evidence type="ECO:0000256" key="1">
    <source>
        <dbReference type="ARBA" id="ARBA00022448"/>
    </source>
</evidence>
<dbReference type="GO" id="GO:0022857">
    <property type="term" value="F:transmembrane transporter activity"/>
    <property type="evidence" value="ECO:0007669"/>
    <property type="project" value="TreeGrafter"/>
</dbReference>
<feature type="domain" description="ABC transporter" evidence="4">
    <location>
        <begin position="2"/>
        <end position="213"/>
    </location>
</feature>
<dbReference type="InterPro" id="IPR017911">
    <property type="entry name" value="MacB-like_ATP-bd"/>
</dbReference>
<dbReference type="Gene3D" id="3.40.50.300">
    <property type="entry name" value="P-loop containing nucleotide triphosphate hydrolases"/>
    <property type="match status" value="1"/>
</dbReference>